<dbReference type="PATRIC" id="fig|1492738.3.peg.2000"/>
<evidence type="ECO:0000313" key="2">
    <source>
        <dbReference type="Proteomes" id="UP000027064"/>
    </source>
</evidence>
<gene>
    <name evidence="1" type="ORF">FEM21_20110</name>
</gene>
<comment type="caution">
    <text evidence="1">The sequence shown here is derived from an EMBL/GenBank/DDBJ whole genome shotgun (WGS) entry which is preliminary data.</text>
</comment>
<reference evidence="1 2" key="1">
    <citation type="submission" date="2014-05" db="EMBL/GenBank/DDBJ databases">
        <title>Genome Sequence of Flavobacterium sp. EM1321.</title>
        <authorList>
            <person name="Shin S.-K."/>
            <person name="Yi H."/>
        </authorList>
    </citation>
    <scope>NUCLEOTIDE SEQUENCE [LARGE SCALE GENOMIC DNA]</scope>
    <source>
        <strain evidence="1 2">EM1321</strain>
    </source>
</reference>
<dbReference type="STRING" id="1492738.FEM21_20110"/>
<evidence type="ECO:0000313" key="1">
    <source>
        <dbReference type="EMBL" id="KDN55006.1"/>
    </source>
</evidence>
<proteinExistence type="predicted"/>
<protein>
    <submittedName>
        <fullName evidence="1">Uncharacterized protein</fullName>
    </submittedName>
</protein>
<organism evidence="1 2">
    <name type="scientific">Flavobacterium seoulense</name>
    <dbReference type="NCBI Taxonomy" id="1492738"/>
    <lineage>
        <taxon>Bacteria</taxon>
        <taxon>Pseudomonadati</taxon>
        <taxon>Bacteroidota</taxon>
        <taxon>Flavobacteriia</taxon>
        <taxon>Flavobacteriales</taxon>
        <taxon>Flavobacteriaceae</taxon>
        <taxon>Flavobacterium</taxon>
    </lineage>
</organism>
<name>A0A066WMD1_9FLAO</name>
<accession>A0A066WMD1</accession>
<dbReference type="EMBL" id="JNCA01000017">
    <property type="protein sequence ID" value="KDN55006.1"/>
    <property type="molecule type" value="Genomic_DNA"/>
</dbReference>
<keyword evidence="2" id="KW-1185">Reference proteome</keyword>
<dbReference type="AlphaFoldDB" id="A0A066WMD1"/>
<dbReference type="Proteomes" id="UP000027064">
    <property type="component" value="Unassembled WGS sequence"/>
</dbReference>
<sequence length="48" mass="5934">MSISTTKINFKKRSRNKKYQNKHLKYYYRNLQLIFEIEITIAFCIFAQ</sequence>